<keyword evidence="3" id="KW-1185">Reference proteome</keyword>
<evidence type="ECO:0000313" key="3">
    <source>
        <dbReference type="Proteomes" id="UP001595593"/>
    </source>
</evidence>
<protein>
    <submittedName>
        <fullName evidence="2">Uncharacterized protein</fullName>
    </submittedName>
</protein>
<evidence type="ECO:0000256" key="1">
    <source>
        <dbReference type="SAM" id="MobiDB-lite"/>
    </source>
</evidence>
<comment type="caution">
    <text evidence="2">The sequence shown here is derived from an EMBL/GenBank/DDBJ whole genome shotgun (WGS) entry which is preliminary data.</text>
</comment>
<evidence type="ECO:0000313" key="2">
    <source>
        <dbReference type="EMBL" id="MFC3126232.1"/>
    </source>
</evidence>
<accession>A0ABV7G5D0</accession>
<proteinExistence type="predicted"/>
<gene>
    <name evidence="2" type="ORF">ACFOD4_14285</name>
</gene>
<reference evidence="3" key="1">
    <citation type="journal article" date="2019" name="Int. J. Syst. Evol. Microbiol.">
        <title>The Global Catalogue of Microorganisms (GCM) 10K type strain sequencing project: providing services to taxonomists for standard genome sequencing and annotation.</title>
        <authorList>
            <consortium name="The Broad Institute Genomics Platform"/>
            <consortium name="The Broad Institute Genome Sequencing Center for Infectious Disease"/>
            <person name="Wu L."/>
            <person name="Ma J."/>
        </authorList>
    </citation>
    <scope>NUCLEOTIDE SEQUENCE [LARGE SCALE GENOMIC DNA]</scope>
    <source>
        <strain evidence="3">KCTC 52094</strain>
    </source>
</reference>
<organism evidence="2 3">
    <name type="scientific">Teichococcus globiformis</name>
    <dbReference type="NCBI Taxonomy" id="2307229"/>
    <lineage>
        <taxon>Bacteria</taxon>
        <taxon>Pseudomonadati</taxon>
        <taxon>Pseudomonadota</taxon>
        <taxon>Alphaproteobacteria</taxon>
        <taxon>Acetobacterales</taxon>
        <taxon>Roseomonadaceae</taxon>
        <taxon>Roseomonas</taxon>
    </lineage>
</organism>
<feature type="compositionally biased region" description="Pro residues" evidence="1">
    <location>
        <begin position="68"/>
        <end position="81"/>
    </location>
</feature>
<feature type="region of interest" description="Disordered" evidence="1">
    <location>
        <begin position="59"/>
        <end position="93"/>
    </location>
</feature>
<dbReference type="RefSeq" id="WP_379597433.1">
    <property type="nucleotide sequence ID" value="NZ_JBHRTN010000018.1"/>
</dbReference>
<dbReference type="EMBL" id="JBHRTN010000018">
    <property type="protein sequence ID" value="MFC3126232.1"/>
    <property type="molecule type" value="Genomic_DNA"/>
</dbReference>
<dbReference type="Proteomes" id="UP001595593">
    <property type="component" value="Unassembled WGS sequence"/>
</dbReference>
<name>A0ABV7G5D0_9PROT</name>
<sequence length="93" mass="9618">MSDAVSEAAIRLERAVERLSTVLASRPSAVPGVPVEGVAALSARLDETLSRLRSAVAELEGQEAAEEPPLPLVPPDDPQGHPPGDVADESRGS</sequence>